<dbReference type="Gramene" id="KFK32260">
    <property type="protein sequence ID" value="KFK32260"/>
    <property type="gene ID" value="AALP_AA6G219100"/>
</dbReference>
<feature type="compositionally biased region" description="Acidic residues" evidence="1">
    <location>
        <begin position="159"/>
        <end position="188"/>
    </location>
</feature>
<accession>A0A087GQV8</accession>
<sequence length="188" mass="20820">MGGEDFASQTEKTLSRRRRRLRITFVSGEDFASQAEKALSRRRRRLCIAGGEDFTSQTEHPTSSLTEYSMTTDADDPKGNGTDDLKTSTGPDVDPPSWLAFGEDPRPHLNSTEGSSIVTEYRGLDLETEDPMLPLGYVDASLSSLSSFYFDFRASSVERDDEDVEANDDDVEANDDDVVETDNDVEAD</sequence>
<reference evidence="3" key="1">
    <citation type="journal article" date="2015" name="Nat. Plants">
        <title>Genome expansion of Arabis alpina linked with retrotransposition and reduced symmetric DNA methylation.</title>
        <authorList>
            <person name="Willing E.M."/>
            <person name="Rawat V."/>
            <person name="Mandakova T."/>
            <person name="Maumus F."/>
            <person name="James G.V."/>
            <person name="Nordstroem K.J."/>
            <person name="Becker C."/>
            <person name="Warthmann N."/>
            <person name="Chica C."/>
            <person name="Szarzynska B."/>
            <person name="Zytnicki M."/>
            <person name="Albani M.C."/>
            <person name="Kiefer C."/>
            <person name="Bergonzi S."/>
            <person name="Castaings L."/>
            <person name="Mateos J.L."/>
            <person name="Berns M.C."/>
            <person name="Bujdoso N."/>
            <person name="Piofczyk T."/>
            <person name="de Lorenzo L."/>
            <person name="Barrero-Sicilia C."/>
            <person name="Mateos I."/>
            <person name="Piednoel M."/>
            <person name="Hagmann J."/>
            <person name="Chen-Min-Tao R."/>
            <person name="Iglesias-Fernandez R."/>
            <person name="Schuster S.C."/>
            <person name="Alonso-Blanco C."/>
            <person name="Roudier F."/>
            <person name="Carbonero P."/>
            <person name="Paz-Ares J."/>
            <person name="Davis S.J."/>
            <person name="Pecinka A."/>
            <person name="Quesneville H."/>
            <person name="Colot V."/>
            <person name="Lysak M.A."/>
            <person name="Weigel D."/>
            <person name="Coupland G."/>
            <person name="Schneeberger K."/>
        </authorList>
    </citation>
    <scope>NUCLEOTIDE SEQUENCE [LARGE SCALE GENOMIC DNA]</scope>
    <source>
        <strain evidence="3">cv. Pajares</strain>
    </source>
</reference>
<feature type="region of interest" description="Disordered" evidence="1">
    <location>
        <begin position="156"/>
        <end position="188"/>
    </location>
</feature>
<proteinExistence type="predicted"/>
<name>A0A087GQV8_ARAAL</name>
<protein>
    <submittedName>
        <fullName evidence="2">Uncharacterized protein</fullName>
    </submittedName>
</protein>
<keyword evidence="3" id="KW-1185">Reference proteome</keyword>
<evidence type="ECO:0000313" key="3">
    <source>
        <dbReference type="Proteomes" id="UP000029120"/>
    </source>
</evidence>
<feature type="compositionally biased region" description="Polar residues" evidence="1">
    <location>
        <begin position="54"/>
        <end position="72"/>
    </location>
</feature>
<evidence type="ECO:0000313" key="2">
    <source>
        <dbReference type="EMBL" id="KFK32260.1"/>
    </source>
</evidence>
<evidence type="ECO:0000256" key="1">
    <source>
        <dbReference type="SAM" id="MobiDB-lite"/>
    </source>
</evidence>
<organism evidence="2 3">
    <name type="scientific">Arabis alpina</name>
    <name type="common">Alpine rock-cress</name>
    <dbReference type="NCBI Taxonomy" id="50452"/>
    <lineage>
        <taxon>Eukaryota</taxon>
        <taxon>Viridiplantae</taxon>
        <taxon>Streptophyta</taxon>
        <taxon>Embryophyta</taxon>
        <taxon>Tracheophyta</taxon>
        <taxon>Spermatophyta</taxon>
        <taxon>Magnoliopsida</taxon>
        <taxon>eudicotyledons</taxon>
        <taxon>Gunneridae</taxon>
        <taxon>Pentapetalae</taxon>
        <taxon>rosids</taxon>
        <taxon>malvids</taxon>
        <taxon>Brassicales</taxon>
        <taxon>Brassicaceae</taxon>
        <taxon>Arabideae</taxon>
        <taxon>Arabis</taxon>
    </lineage>
</organism>
<feature type="region of interest" description="Disordered" evidence="1">
    <location>
        <begin position="49"/>
        <end position="115"/>
    </location>
</feature>
<dbReference type="AlphaFoldDB" id="A0A087GQV8"/>
<dbReference type="Proteomes" id="UP000029120">
    <property type="component" value="Chromosome 6"/>
</dbReference>
<gene>
    <name evidence="2" type="ordered locus">AALP_Aa6g219100</name>
</gene>
<dbReference type="EMBL" id="CM002874">
    <property type="protein sequence ID" value="KFK32260.1"/>
    <property type="molecule type" value="Genomic_DNA"/>
</dbReference>
<feature type="compositionally biased region" description="Basic and acidic residues" evidence="1">
    <location>
        <begin position="75"/>
        <end position="86"/>
    </location>
</feature>